<organism evidence="3 4">
    <name type="scientific">Mycena alexandri</name>
    <dbReference type="NCBI Taxonomy" id="1745969"/>
    <lineage>
        <taxon>Eukaryota</taxon>
        <taxon>Fungi</taxon>
        <taxon>Dikarya</taxon>
        <taxon>Basidiomycota</taxon>
        <taxon>Agaricomycotina</taxon>
        <taxon>Agaricomycetes</taxon>
        <taxon>Agaricomycetidae</taxon>
        <taxon>Agaricales</taxon>
        <taxon>Marasmiineae</taxon>
        <taxon>Mycenaceae</taxon>
        <taxon>Mycena</taxon>
    </lineage>
</organism>
<feature type="compositionally biased region" description="Basic residues" evidence="1">
    <location>
        <begin position="193"/>
        <end position="204"/>
    </location>
</feature>
<reference evidence="3" key="1">
    <citation type="submission" date="2023-03" db="EMBL/GenBank/DDBJ databases">
        <title>Massive genome expansion in bonnet fungi (Mycena s.s.) driven by repeated elements and novel gene families across ecological guilds.</title>
        <authorList>
            <consortium name="Lawrence Berkeley National Laboratory"/>
            <person name="Harder C.B."/>
            <person name="Miyauchi S."/>
            <person name="Viragh M."/>
            <person name="Kuo A."/>
            <person name="Thoen E."/>
            <person name="Andreopoulos B."/>
            <person name="Lu D."/>
            <person name="Skrede I."/>
            <person name="Drula E."/>
            <person name="Henrissat B."/>
            <person name="Morin E."/>
            <person name="Kohler A."/>
            <person name="Barry K."/>
            <person name="LaButti K."/>
            <person name="Morin E."/>
            <person name="Salamov A."/>
            <person name="Lipzen A."/>
            <person name="Mereny Z."/>
            <person name="Hegedus B."/>
            <person name="Baldrian P."/>
            <person name="Stursova M."/>
            <person name="Weitz H."/>
            <person name="Taylor A."/>
            <person name="Grigoriev I.V."/>
            <person name="Nagy L.G."/>
            <person name="Martin F."/>
            <person name="Kauserud H."/>
        </authorList>
    </citation>
    <scope>NUCLEOTIDE SEQUENCE</scope>
    <source>
        <strain evidence="3">CBHHK200</strain>
    </source>
</reference>
<feature type="compositionally biased region" description="Polar residues" evidence="1">
    <location>
        <begin position="62"/>
        <end position="75"/>
    </location>
</feature>
<evidence type="ECO:0000313" key="4">
    <source>
        <dbReference type="Proteomes" id="UP001218188"/>
    </source>
</evidence>
<feature type="region of interest" description="Disordered" evidence="1">
    <location>
        <begin position="264"/>
        <end position="299"/>
    </location>
</feature>
<proteinExistence type="predicted"/>
<name>A0AAD6SMD1_9AGAR</name>
<gene>
    <name evidence="2" type="ORF">C8F04DRAFT_1341267</name>
    <name evidence="3" type="ORF">C8F04DRAFT_1365758</name>
</gene>
<feature type="region of interest" description="Disordered" evidence="1">
    <location>
        <begin position="48"/>
        <end position="87"/>
    </location>
</feature>
<evidence type="ECO:0000313" key="3">
    <source>
        <dbReference type="EMBL" id="KAJ7030586.1"/>
    </source>
</evidence>
<feature type="region of interest" description="Disordered" evidence="1">
    <location>
        <begin position="156"/>
        <end position="206"/>
    </location>
</feature>
<dbReference type="EMBL" id="JARJCM010000089">
    <property type="protein sequence ID" value="KAJ7030586.1"/>
    <property type="molecule type" value="Genomic_DNA"/>
</dbReference>
<dbReference type="Proteomes" id="UP001218188">
    <property type="component" value="Unassembled WGS sequence"/>
</dbReference>
<dbReference type="EMBL" id="JARJCM010000471">
    <property type="protein sequence ID" value="KAJ7016720.1"/>
    <property type="molecule type" value="Genomic_DNA"/>
</dbReference>
<feature type="compositionally biased region" description="Basic residues" evidence="1">
    <location>
        <begin position="167"/>
        <end position="178"/>
    </location>
</feature>
<evidence type="ECO:0000313" key="2">
    <source>
        <dbReference type="EMBL" id="KAJ7016720.1"/>
    </source>
</evidence>
<dbReference type="AlphaFoldDB" id="A0AAD6SMD1"/>
<accession>A0AAD6SMD1</accession>
<feature type="compositionally biased region" description="Polar residues" evidence="1">
    <location>
        <begin position="156"/>
        <end position="166"/>
    </location>
</feature>
<sequence>MSTLSQIHTFLKAYFGDTLSRILAWFSRSAAVVKPNVEARSNLVLTTDGSESKNEDFGLDTDTVSSDGTASTSSEVEPAAPNPDGPELLSEAVAVDLEVLPSLTSIFKFPAVRSPVDMPALAPHRQDFGPPSGLYYDRRFPLGNVTNVLRNTPMKLQTEVQSQSLPRKSKPKSKHANRTRKEVNWSLPTGVPHGRRSRSKHARPLHGPEIPVAQIVDCAPSSIAQDAYVVPIDDDDDAIPAPGSVERNSTKAALLAQVRSWSDQVKASRRHSLRPIPAPSPGRPVDSAPISRSSKRNSAPAVLVASTKAPRLDLQDLLSALVQDATDTIAALDDKEQVKVSTCSKGKQGGFYFSSEDMPAFSAVALEEGHTGPALRLISSISASRSMAALAHASSRSLSDLLDTFDEAMASPRWRRLLSRSDDIARRRNDSD</sequence>
<protein>
    <submittedName>
        <fullName evidence="3">Uncharacterized protein</fullName>
    </submittedName>
</protein>
<comment type="caution">
    <text evidence="3">The sequence shown here is derived from an EMBL/GenBank/DDBJ whole genome shotgun (WGS) entry which is preliminary data.</text>
</comment>
<keyword evidence="4" id="KW-1185">Reference proteome</keyword>
<evidence type="ECO:0000256" key="1">
    <source>
        <dbReference type="SAM" id="MobiDB-lite"/>
    </source>
</evidence>